<evidence type="ECO:0000259" key="1">
    <source>
        <dbReference type="Pfam" id="PF21446"/>
    </source>
</evidence>
<gene>
    <name evidence="2" type="ORF">QEG54_000004</name>
</gene>
<feature type="domain" description="Long-tail fiber proximal subunit trimerization" evidence="1">
    <location>
        <begin position="31"/>
        <end position="84"/>
    </location>
</feature>
<evidence type="ECO:0000313" key="2">
    <source>
        <dbReference type="EMBL" id="EML1469340.1"/>
    </source>
</evidence>
<proteinExistence type="predicted"/>
<dbReference type="Pfam" id="PF21446">
    <property type="entry name" value="Gp34_trimer"/>
    <property type="match status" value="1"/>
</dbReference>
<protein>
    <recommendedName>
        <fullName evidence="1">Long-tail fiber proximal subunit trimerization domain-containing protein</fullName>
    </recommendedName>
</protein>
<sequence length="411" mass="45167">MADEKKNAQVTGGINDDIQEMKSLTTLRKRVIGDGEVVSKSGNAFRLAGGNTGVILRKDDSDFYMLTTKDGQAQNGEWNTLRPFSFNLRTGRVSLRNGVDISGGTFVSHNAGITAQTTGPDPLIRGQEYNSPEISTAFTTGNTTVKVLMGARISQDNQEYGLISYRDRRGQWNEVRLKKNAELEVGQLTKLNPEGWITLVGNRKVNDVGDYKTNGVWFQGRGNLSADFYHYEETGHNHYLGLHVANGGADGWFKFRNDGDFFANNNLHAGNATLAADGNVNGPLWGGWLNDWLNNAFWSRDSNINNRATWDYVNNDNTPTVNAANRGAIDDRIRWWLANQGAGAVGTCGLFYNLSGHDINPNDIIPGHQLRWSSAGERQGGAPDGSWRALGTVNANKGYDGDEVTLYVRVS</sequence>
<dbReference type="RefSeq" id="WP_172731419.1">
    <property type="nucleotide sequence ID" value="NZ_CACVCI010000001.1"/>
</dbReference>
<name>A0AAI9DGI8_PLUGE</name>
<dbReference type="AlphaFoldDB" id="A0AAI9DGI8"/>
<dbReference type="EMBL" id="ABLOKC030000001">
    <property type="protein sequence ID" value="EML1469340.1"/>
    <property type="molecule type" value="Genomic_DNA"/>
</dbReference>
<dbReference type="Gene3D" id="6.20.70.20">
    <property type="match status" value="1"/>
</dbReference>
<dbReference type="InterPro" id="IPR048390">
    <property type="entry name" value="Gp34_trimer"/>
</dbReference>
<reference evidence="2" key="1">
    <citation type="submission" date="2024-02" db="EMBL/GenBank/DDBJ databases">
        <authorList>
            <consortium name="Clinical and Environmental Microbiology Branch: Whole genome sequencing antimicrobial resistance pathogens in the healthcare setting"/>
        </authorList>
    </citation>
    <scope>NUCLEOTIDE SEQUENCE</scope>
    <source>
        <strain evidence="2">2021DK-00143</strain>
    </source>
</reference>
<organism evidence="2">
    <name type="scientific">Pluralibacter gergoviae</name>
    <name type="common">Enterobacter gergoviae</name>
    <dbReference type="NCBI Taxonomy" id="61647"/>
    <lineage>
        <taxon>Bacteria</taxon>
        <taxon>Pseudomonadati</taxon>
        <taxon>Pseudomonadota</taxon>
        <taxon>Gammaproteobacteria</taxon>
        <taxon>Enterobacterales</taxon>
        <taxon>Enterobacteriaceae</taxon>
        <taxon>Pluralibacter</taxon>
    </lineage>
</organism>
<accession>A0AAI9DGI8</accession>
<comment type="caution">
    <text evidence="2">The sequence shown here is derived from an EMBL/GenBank/DDBJ whole genome shotgun (WGS) entry which is preliminary data.</text>
</comment>